<dbReference type="Pfam" id="PF07301">
    <property type="entry name" value="DUF1453"/>
    <property type="match status" value="1"/>
</dbReference>
<proteinExistence type="predicted"/>
<organism evidence="2 3">
    <name type="scientific">Ureibacillus suwonensis</name>
    <dbReference type="NCBI Taxonomy" id="313007"/>
    <lineage>
        <taxon>Bacteria</taxon>
        <taxon>Bacillati</taxon>
        <taxon>Bacillota</taxon>
        <taxon>Bacilli</taxon>
        <taxon>Bacillales</taxon>
        <taxon>Caryophanaceae</taxon>
        <taxon>Ureibacillus</taxon>
    </lineage>
</organism>
<dbReference type="InterPro" id="IPR031306">
    <property type="entry name" value="CcdC"/>
</dbReference>
<keyword evidence="1" id="KW-1133">Transmembrane helix</keyword>
<accession>A0ABW0R963</accession>
<dbReference type="Proteomes" id="UP001595978">
    <property type="component" value="Unassembled WGS sequence"/>
</dbReference>
<evidence type="ECO:0000313" key="3">
    <source>
        <dbReference type="Proteomes" id="UP001595978"/>
    </source>
</evidence>
<dbReference type="InterPro" id="IPR058247">
    <property type="entry name" value="DUF1453"/>
</dbReference>
<feature type="transmembrane region" description="Helical" evidence="1">
    <location>
        <begin position="42"/>
        <end position="59"/>
    </location>
</feature>
<feature type="transmembrane region" description="Helical" evidence="1">
    <location>
        <begin position="71"/>
        <end position="90"/>
    </location>
</feature>
<evidence type="ECO:0000313" key="2">
    <source>
        <dbReference type="EMBL" id="MFC5540383.1"/>
    </source>
</evidence>
<reference evidence="3" key="1">
    <citation type="journal article" date="2019" name="Int. J. Syst. Evol. Microbiol.">
        <title>The Global Catalogue of Microorganisms (GCM) 10K type strain sequencing project: providing services to taxonomists for standard genome sequencing and annotation.</title>
        <authorList>
            <consortium name="The Broad Institute Genomics Platform"/>
            <consortium name="The Broad Institute Genome Sequencing Center for Infectious Disease"/>
            <person name="Wu L."/>
            <person name="Ma J."/>
        </authorList>
    </citation>
    <scope>NUCLEOTIDE SEQUENCE [LARGE SCALE GENOMIC DNA]</scope>
    <source>
        <strain evidence="3">CCUG 56331</strain>
    </source>
</reference>
<dbReference type="EMBL" id="JBHSNQ010000009">
    <property type="protein sequence ID" value="MFC5540383.1"/>
    <property type="molecule type" value="Genomic_DNA"/>
</dbReference>
<gene>
    <name evidence="2" type="ORF">ACFPOH_01055</name>
</gene>
<feature type="transmembrane region" description="Helical" evidence="1">
    <location>
        <begin position="102"/>
        <end position="121"/>
    </location>
</feature>
<keyword evidence="3" id="KW-1185">Reference proteome</keyword>
<dbReference type="RefSeq" id="WP_342581399.1">
    <property type="nucleotide sequence ID" value="NZ_JBHSNQ010000009.1"/>
</dbReference>
<feature type="transmembrane region" description="Helical" evidence="1">
    <location>
        <begin position="6"/>
        <end position="30"/>
    </location>
</feature>
<name>A0ABW0R963_9BACL</name>
<feature type="transmembrane region" description="Helical" evidence="1">
    <location>
        <begin position="133"/>
        <end position="151"/>
    </location>
</feature>
<keyword evidence="1" id="KW-0812">Transmembrane</keyword>
<dbReference type="PANTHER" id="PTHR39164">
    <property type="entry name" value="PROTEIN CCDC"/>
    <property type="match status" value="1"/>
</dbReference>
<dbReference type="PIRSF" id="PIRSF021441">
    <property type="entry name" value="DUF1453"/>
    <property type="match status" value="1"/>
</dbReference>
<evidence type="ECO:0000256" key="1">
    <source>
        <dbReference type="SAM" id="Phobius"/>
    </source>
</evidence>
<sequence>MFENIPSRYIIIASTLMAILMGTFIMMMRLRSQKKPVNAKKILIPPIAMSTGALMFVFEEFRVPPLQILEAIVVGVIFSFVLIATSKFEIRDNEIYMKRSKAFFIILVSLLLIRTLGKVVLTDSFDPGELAGMFWLLAFAMLWPWRIAMLIQYKKIEKSHLIDSLEKGNL</sequence>
<comment type="caution">
    <text evidence="2">The sequence shown here is derived from an EMBL/GenBank/DDBJ whole genome shotgun (WGS) entry which is preliminary data.</text>
</comment>
<keyword evidence="1" id="KW-0472">Membrane</keyword>
<protein>
    <submittedName>
        <fullName evidence="2">Cytochrome c biogenesis protein CcdC</fullName>
    </submittedName>
</protein>
<dbReference type="PANTHER" id="PTHR39164:SF1">
    <property type="entry name" value="PROTEIN CCDC"/>
    <property type="match status" value="1"/>
</dbReference>